<evidence type="ECO:0000256" key="3">
    <source>
        <dbReference type="ARBA" id="ARBA00021616"/>
    </source>
</evidence>
<dbReference type="CDD" id="cd21538">
    <property type="entry name" value="SPOC_TFIIS"/>
    <property type="match status" value="1"/>
</dbReference>
<keyword evidence="4" id="KW-0479">Metal-binding</keyword>
<dbReference type="GO" id="GO:0006368">
    <property type="term" value="P:transcription elongation by RNA polymerase II"/>
    <property type="evidence" value="ECO:0007669"/>
    <property type="project" value="TreeGrafter"/>
</dbReference>
<dbReference type="Pfam" id="PF20826">
    <property type="entry name" value="PHD_5"/>
    <property type="match status" value="1"/>
</dbReference>
<feature type="compositionally biased region" description="Polar residues" evidence="7">
    <location>
        <begin position="876"/>
        <end position="892"/>
    </location>
</feature>
<proteinExistence type="inferred from homology"/>
<dbReference type="GO" id="GO:0031440">
    <property type="term" value="P:regulation of mRNA 3'-end processing"/>
    <property type="evidence" value="ECO:0007669"/>
    <property type="project" value="TreeGrafter"/>
</dbReference>
<dbReference type="Proteomes" id="UP001148614">
    <property type="component" value="Unassembled WGS sequence"/>
</dbReference>
<comment type="similarity">
    <text evidence="2">Belongs to the BYE1 family.</text>
</comment>
<dbReference type="GO" id="GO:0000977">
    <property type="term" value="F:RNA polymerase II transcription regulatory region sequence-specific DNA binding"/>
    <property type="evidence" value="ECO:0007669"/>
    <property type="project" value="TreeGrafter"/>
</dbReference>
<protein>
    <recommendedName>
        <fullName evidence="3">Transcription factor BYE1</fullName>
    </recommendedName>
</protein>
<dbReference type="SMART" id="SM00249">
    <property type="entry name" value="PHD"/>
    <property type="match status" value="1"/>
</dbReference>
<evidence type="ECO:0000256" key="4">
    <source>
        <dbReference type="ARBA" id="ARBA00022723"/>
    </source>
</evidence>
<dbReference type="InterPro" id="IPR013083">
    <property type="entry name" value="Znf_RING/FYVE/PHD"/>
</dbReference>
<comment type="function">
    <text evidence="1">Negative regulator of transcription elongation.</text>
</comment>
<comment type="caution">
    <text evidence="9">The sequence shown here is derived from an EMBL/GenBank/DDBJ whole genome shotgun (WGS) entry which is preliminary data.</text>
</comment>
<evidence type="ECO:0000256" key="1">
    <source>
        <dbReference type="ARBA" id="ARBA00002311"/>
    </source>
</evidence>
<dbReference type="PANTHER" id="PTHR11477:SF11">
    <property type="entry name" value="TRANSCRIPTION FACTOR BYE1"/>
    <property type="match status" value="1"/>
</dbReference>
<feature type="compositionally biased region" description="Basic and acidic residues" evidence="7">
    <location>
        <begin position="342"/>
        <end position="353"/>
    </location>
</feature>
<feature type="compositionally biased region" description="Low complexity" evidence="7">
    <location>
        <begin position="414"/>
        <end position="438"/>
    </location>
</feature>
<dbReference type="Pfam" id="PF23257">
    <property type="entry name" value="DUF7071"/>
    <property type="match status" value="1"/>
</dbReference>
<evidence type="ECO:0000256" key="7">
    <source>
        <dbReference type="SAM" id="MobiDB-lite"/>
    </source>
</evidence>
<feature type="compositionally biased region" description="Basic and acidic residues" evidence="7">
    <location>
        <begin position="20"/>
        <end position="32"/>
    </location>
</feature>
<feature type="region of interest" description="Disordered" evidence="7">
    <location>
        <begin position="865"/>
        <end position="910"/>
    </location>
</feature>
<feature type="compositionally biased region" description="Low complexity" evidence="7">
    <location>
        <begin position="704"/>
        <end position="716"/>
    </location>
</feature>
<dbReference type="VEuPathDB" id="FungiDB:F4678DRAFT_25647"/>
<feature type="domain" description="TFIIS central" evidence="8">
    <location>
        <begin position="238"/>
        <end position="363"/>
    </location>
</feature>
<feature type="compositionally biased region" description="Polar residues" evidence="7">
    <location>
        <begin position="734"/>
        <end position="753"/>
    </location>
</feature>
<sequence length="910" mass="98686">MSGEAEPRRSVRATKGQHTKSFDQLDGPEPKRRQTKKNTKKAVEKEDKHEEDEEIIRCICGATTQDDDDANEPWIACDKCGAWQHNVCVGMSVFTEDLTKDYFCEQCAPQDHKETLEAIERGEKPWEDRRQKYEDEKKRKKGGKKGKGKRASDHKDRASPSAAAAKPKPSPTPDVKKEEPAPAPAPEPQQKGKRKSRDHSQGPATKQRKVAEAQSTPIYPKYSPPSDLPESISKLEGTRKQAAVAVQKSLDSAIDQAEKKKLFSLPEGSTKKPFSERLAIEIERAFQDTHPNASQTASQLRTLVFSLKNNIELAVKVLNRSLPPPSFVVMSGEELATKELQRENAEMKARADKQSILITDDAPRVRRTHKGEEVVESESFSAPIDEPPSQLRQQGIREAAEAAGAGTGTGAAAGVGADANAKVGADASTGASSNASASVDKVGADGEKSTASRRTSSGPLRINTQPSQSPKPSDFDLGKVFSSVRSPSALHQRRSSTQVRSTGPGDDPEVDRLLQDDDTESPPYSPTEDVDPDVIWRGPLTMTNVADIATIAKFVGGADLSKVRGIAWKDLIPPLLSVCGRIPEEKAVPYLCGLRYNNQIDLVITSLTPAQPNNEADRKQFLAVIDYFRSKKRYGVVGERRLGNVRDTYLVPVSEGSGPIPEPMQNIGEHLIPEVRTEPMLLMVFVVRDEKQTPIPVEQPRADVQQSQSSTPSQATPVPPPRHPSMSGPAWSPATPQAPSGSSTLPPQQYSQTPIPPPRIPGQPMPPAPPAQPPRPMAPNAAAQPGAPPPLTFNQDPNVNAMRAAQAEGEMKARQVLGPLFGSSTVTFLLPHAARMKEGEWNAVRRCLERDPRARDDLQLLSKLLTEEGNARKNGPSPQTNTPSPGVVQTTLAAAAHPGPEATSHPQPKG</sequence>
<evidence type="ECO:0000256" key="6">
    <source>
        <dbReference type="ARBA" id="ARBA00022833"/>
    </source>
</evidence>
<dbReference type="InterPro" id="IPR001965">
    <property type="entry name" value="Znf_PHD"/>
</dbReference>
<name>A0A9W8NG80_9PEZI</name>
<feature type="region of interest" description="Disordered" evidence="7">
    <location>
        <begin position="1"/>
        <end position="53"/>
    </location>
</feature>
<dbReference type="PROSITE" id="PS01359">
    <property type="entry name" value="ZF_PHD_1"/>
    <property type="match status" value="1"/>
</dbReference>
<dbReference type="InterPro" id="IPR036575">
    <property type="entry name" value="TFIIS_cen_dom_sf"/>
</dbReference>
<dbReference type="InterPro" id="IPR011011">
    <property type="entry name" value="Znf_FYVE_PHD"/>
</dbReference>
<dbReference type="InterPro" id="IPR012921">
    <property type="entry name" value="SPOC_C"/>
</dbReference>
<dbReference type="AlphaFoldDB" id="A0A9W8NG80"/>
<feature type="region of interest" description="Disordered" evidence="7">
    <location>
        <begin position="342"/>
        <end position="535"/>
    </location>
</feature>
<dbReference type="SMART" id="SM00510">
    <property type="entry name" value="TFS2M"/>
    <property type="match status" value="1"/>
</dbReference>
<evidence type="ECO:0000256" key="2">
    <source>
        <dbReference type="ARBA" id="ARBA00011050"/>
    </source>
</evidence>
<feature type="compositionally biased region" description="Polar residues" evidence="7">
    <location>
        <begin position="452"/>
        <end position="471"/>
    </location>
</feature>
<dbReference type="Pfam" id="PF07500">
    <property type="entry name" value="TFIIS_M"/>
    <property type="match status" value="1"/>
</dbReference>
<keyword evidence="5" id="KW-0863">Zinc-finger</keyword>
<dbReference type="GO" id="GO:0001139">
    <property type="term" value="F:RNA polymerase II complex recruiting activity"/>
    <property type="evidence" value="ECO:0007669"/>
    <property type="project" value="TreeGrafter"/>
</dbReference>
<dbReference type="Gene3D" id="3.30.40.10">
    <property type="entry name" value="Zinc/RING finger domain, C3HC4 (zinc finger)"/>
    <property type="match status" value="1"/>
</dbReference>
<organism evidence="9 10">
    <name type="scientific">Xylaria arbuscula</name>
    <dbReference type="NCBI Taxonomy" id="114810"/>
    <lineage>
        <taxon>Eukaryota</taxon>
        <taxon>Fungi</taxon>
        <taxon>Dikarya</taxon>
        <taxon>Ascomycota</taxon>
        <taxon>Pezizomycotina</taxon>
        <taxon>Sordariomycetes</taxon>
        <taxon>Xylariomycetidae</taxon>
        <taxon>Xylariales</taxon>
        <taxon>Xylariaceae</taxon>
        <taxon>Xylaria</taxon>
    </lineage>
</organism>
<dbReference type="InterPro" id="IPR055499">
    <property type="entry name" value="DUF7071"/>
</dbReference>
<feature type="compositionally biased region" description="Pro residues" evidence="7">
    <location>
        <begin position="754"/>
        <end position="777"/>
    </location>
</feature>
<gene>
    <name evidence="9" type="ORF">NPX13_g4360</name>
</gene>
<dbReference type="GO" id="GO:0031564">
    <property type="term" value="P:transcription antitermination"/>
    <property type="evidence" value="ECO:0007669"/>
    <property type="project" value="TreeGrafter"/>
</dbReference>
<dbReference type="Gene3D" id="1.10.472.30">
    <property type="entry name" value="Transcription elongation factor S-II, central domain"/>
    <property type="match status" value="1"/>
</dbReference>
<keyword evidence="6" id="KW-0862">Zinc</keyword>
<dbReference type="PANTHER" id="PTHR11477">
    <property type="entry name" value="TRANSCRIPTION FACTOR S-II ZINC FINGER DOMAIN-CONTAINING PROTEIN"/>
    <property type="match status" value="1"/>
</dbReference>
<dbReference type="GO" id="GO:0005634">
    <property type="term" value="C:nucleus"/>
    <property type="evidence" value="ECO:0007669"/>
    <property type="project" value="TreeGrafter"/>
</dbReference>
<reference evidence="9" key="1">
    <citation type="submission" date="2022-07" db="EMBL/GenBank/DDBJ databases">
        <title>Genome Sequence of Xylaria arbuscula.</title>
        <authorList>
            <person name="Buettner E."/>
        </authorList>
    </citation>
    <scope>NUCLEOTIDE SEQUENCE</scope>
    <source>
        <strain evidence="9">VT107</strain>
    </source>
</reference>
<evidence type="ECO:0000259" key="8">
    <source>
        <dbReference type="PROSITE" id="PS51321"/>
    </source>
</evidence>
<feature type="compositionally biased region" description="Basic residues" evidence="7">
    <location>
        <begin position="138"/>
        <end position="149"/>
    </location>
</feature>
<accession>A0A9W8NG80</accession>
<dbReference type="InterPro" id="IPR003618">
    <property type="entry name" value="TFIIS_cen_dom"/>
</dbReference>
<feature type="region of interest" description="Disordered" evidence="7">
    <location>
        <begin position="699"/>
        <end position="797"/>
    </location>
</feature>
<dbReference type="PROSITE" id="PS51321">
    <property type="entry name" value="TFIIS_CENTRAL"/>
    <property type="match status" value="1"/>
</dbReference>
<feature type="region of interest" description="Disordered" evidence="7">
    <location>
        <begin position="111"/>
        <end position="242"/>
    </location>
</feature>
<evidence type="ECO:0000313" key="9">
    <source>
        <dbReference type="EMBL" id="KAJ3574457.1"/>
    </source>
</evidence>
<dbReference type="SUPFAM" id="SSF57903">
    <property type="entry name" value="FYVE/PHD zinc finger"/>
    <property type="match status" value="1"/>
</dbReference>
<evidence type="ECO:0000256" key="5">
    <source>
        <dbReference type="ARBA" id="ARBA00022771"/>
    </source>
</evidence>
<dbReference type="GO" id="GO:0008270">
    <property type="term" value="F:zinc ion binding"/>
    <property type="evidence" value="ECO:0007669"/>
    <property type="project" value="UniProtKB-KW"/>
</dbReference>
<evidence type="ECO:0000313" key="10">
    <source>
        <dbReference type="Proteomes" id="UP001148614"/>
    </source>
</evidence>
<keyword evidence="10" id="KW-1185">Reference proteome</keyword>
<dbReference type="Pfam" id="PF07744">
    <property type="entry name" value="SPOC"/>
    <property type="match status" value="1"/>
</dbReference>
<dbReference type="InterPro" id="IPR019786">
    <property type="entry name" value="Zinc_finger_PHD-type_CS"/>
</dbReference>
<dbReference type="SUPFAM" id="SSF46942">
    <property type="entry name" value="Elongation factor TFIIS domain 2"/>
    <property type="match status" value="1"/>
</dbReference>
<dbReference type="GO" id="GO:0006362">
    <property type="term" value="P:transcription elongation by RNA polymerase I"/>
    <property type="evidence" value="ECO:0007669"/>
    <property type="project" value="TreeGrafter"/>
</dbReference>
<dbReference type="EMBL" id="JANPWZ010000610">
    <property type="protein sequence ID" value="KAJ3574457.1"/>
    <property type="molecule type" value="Genomic_DNA"/>
</dbReference>
<feature type="compositionally biased region" description="Basic and acidic residues" evidence="7">
    <location>
        <begin position="111"/>
        <end position="137"/>
    </location>
</feature>